<reference evidence="5" key="1">
    <citation type="journal article" date="2013" name="Genome Announc.">
        <title>Draft genome sequence of the ascomycete Phaeoacremonium aleophilum strain UCR-PA7, a causal agent of the esca disease complex in grapevines.</title>
        <authorList>
            <person name="Blanco-Ulate B."/>
            <person name="Rolshausen P."/>
            <person name="Cantu D."/>
        </authorList>
    </citation>
    <scope>NUCLEOTIDE SEQUENCE [LARGE SCALE GENOMIC DNA]</scope>
    <source>
        <strain evidence="5">UCR-PA7</strain>
    </source>
</reference>
<protein>
    <submittedName>
        <fullName evidence="4">Putative nad-dependent 15-hydroxyprostaglandin dehydrogenase protein</fullName>
    </submittedName>
</protein>
<organism evidence="4 5">
    <name type="scientific">Phaeoacremonium minimum (strain UCR-PA7)</name>
    <name type="common">Esca disease fungus</name>
    <name type="synonym">Togninia minima</name>
    <dbReference type="NCBI Taxonomy" id="1286976"/>
    <lineage>
        <taxon>Eukaryota</taxon>
        <taxon>Fungi</taxon>
        <taxon>Dikarya</taxon>
        <taxon>Ascomycota</taxon>
        <taxon>Pezizomycotina</taxon>
        <taxon>Sordariomycetes</taxon>
        <taxon>Sordariomycetidae</taxon>
        <taxon>Togniniales</taxon>
        <taxon>Togniniaceae</taxon>
        <taxon>Phaeoacremonium</taxon>
    </lineage>
</organism>
<keyword evidence="5" id="KW-1185">Reference proteome</keyword>
<dbReference type="KEGG" id="tmn:UCRPA7_3304"/>
<evidence type="ECO:0000313" key="5">
    <source>
        <dbReference type="Proteomes" id="UP000014074"/>
    </source>
</evidence>
<comment type="similarity">
    <text evidence="1">Belongs to the short-chain dehydrogenases/reductases (SDR) family.</text>
</comment>
<dbReference type="Gene3D" id="3.40.50.720">
    <property type="entry name" value="NAD(P)-binding Rossmann-like Domain"/>
    <property type="match status" value="1"/>
</dbReference>
<proteinExistence type="inferred from homology"/>
<dbReference type="GO" id="GO:0005737">
    <property type="term" value="C:cytoplasm"/>
    <property type="evidence" value="ECO:0007669"/>
    <property type="project" value="TreeGrafter"/>
</dbReference>
<dbReference type="Proteomes" id="UP000014074">
    <property type="component" value="Unassembled WGS sequence"/>
</dbReference>
<sequence>MFGDFSLSGKIVVITGGASGIGLAFCKLALSSNAKVLIADLKLNPESETLVQENNNVSFQKCDVRNWKELEALPSCSHREFGDIPDVYVANAGVGESKFSSFWNDAEDDKYAALEVNLSHPIKLTRIAIRALTGQGKKGVVLITSSIAGLHGHFSTPLYSASKHGTIGLIKSLALAEREANVKVVGVCPG</sequence>
<dbReference type="PRINTS" id="PR00081">
    <property type="entry name" value="GDHRDH"/>
</dbReference>
<evidence type="ECO:0000256" key="1">
    <source>
        <dbReference type="ARBA" id="ARBA00006484"/>
    </source>
</evidence>
<dbReference type="RefSeq" id="XP_007914162.1">
    <property type="nucleotide sequence ID" value="XM_007915971.1"/>
</dbReference>
<dbReference type="SUPFAM" id="SSF51735">
    <property type="entry name" value="NAD(P)-binding Rossmann-fold domains"/>
    <property type="match status" value="1"/>
</dbReference>
<dbReference type="PANTHER" id="PTHR44229">
    <property type="entry name" value="15-HYDROXYPROSTAGLANDIN DEHYDROGENASE [NAD(+)]"/>
    <property type="match status" value="1"/>
</dbReference>
<dbReference type="GO" id="GO:0016616">
    <property type="term" value="F:oxidoreductase activity, acting on the CH-OH group of donors, NAD or NADP as acceptor"/>
    <property type="evidence" value="ECO:0007669"/>
    <property type="project" value="TreeGrafter"/>
</dbReference>
<dbReference type="Pfam" id="PF00106">
    <property type="entry name" value="adh_short"/>
    <property type="match status" value="1"/>
</dbReference>
<evidence type="ECO:0000256" key="2">
    <source>
        <dbReference type="ARBA" id="ARBA00022857"/>
    </source>
</evidence>
<accession>R8BPC5</accession>
<name>R8BPC5_PHAM7</name>
<dbReference type="GeneID" id="19323640"/>
<dbReference type="InterPro" id="IPR002347">
    <property type="entry name" value="SDR_fam"/>
</dbReference>
<dbReference type="PROSITE" id="PS00061">
    <property type="entry name" value="ADH_SHORT"/>
    <property type="match status" value="1"/>
</dbReference>
<evidence type="ECO:0000313" key="4">
    <source>
        <dbReference type="EMBL" id="EOO01184.1"/>
    </source>
</evidence>
<dbReference type="HOGENOM" id="CLU_010194_13_2_1"/>
<dbReference type="AlphaFoldDB" id="R8BPC5"/>
<keyword evidence="3" id="KW-0560">Oxidoreductase</keyword>
<evidence type="ECO:0000256" key="3">
    <source>
        <dbReference type="ARBA" id="ARBA00023002"/>
    </source>
</evidence>
<gene>
    <name evidence="4" type="ORF">UCRPA7_3304</name>
</gene>
<dbReference type="PANTHER" id="PTHR44229:SF4">
    <property type="entry name" value="15-HYDROXYPROSTAGLANDIN DEHYDROGENASE [NAD(+)]"/>
    <property type="match status" value="1"/>
</dbReference>
<dbReference type="EMBL" id="KB933041">
    <property type="protein sequence ID" value="EOO01184.1"/>
    <property type="molecule type" value="Genomic_DNA"/>
</dbReference>
<keyword evidence="2" id="KW-0521">NADP</keyword>
<dbReference type="eggNOG" id="KOG0725">
    <property type="taxonomic scope" value="Eukaryota"/>
</dbReference>
<dbReference type="OrthoDB" id="5296at2759"/>
<dbReference type="InterPro" id="IPR020904">
    <property type="entry name" value="Sc_DH/Rdtase_CS"/>
</dbReference>
<dbReference type="InterPro" id="IPR036291">
    <property type="entry name" value="NAD(P)-bd_dom_sf"/>
</dbReference>